<reference evidence="8 9" key="1">
    <citation type="submission" date="2018-05" db="EMBL/GenBank/DDBJ databases">
        <title>Rhodoferax soyangensis sp.nov., isolated from an oligotrophic freshwater lake.</title>
        <authorList>
            <person name="Park M."/>
        </authorList>
    </citation>
    <scope>NUCLEOTIDE SEQUENCE [LARGE SCALE GENOMIC DNA]</scope>
    <source>
        <strain evidence="8 9">IMCC26218</strain>
    </source>
</reference>
<evidence type="ECO:0000259" key="7">
    <source>
        <dbReference type="Pfam" id="PF01435"/>
    </source>
</evidence>
<keyword evidence="3" id="KW-0479">Metal-binding</keyword>
<dbReference type="EMBL" id="QFZK01000013">
    <property type="protein sequence ID" value="RFO95713.1"/>
    <property type="molecule type" value="Genomic_DNA"/>
</dbReference>
<keyword evidence="5" id="KW-0862">Zinc</keyword>
<comment type="caution">
    <text evidence="8">The sequence shown here is derived from an EMBL/GenBank/DDBJ whole genome shotgun (WGS) entry which is preliminary data.</text>
</comment>
<evidence type="ECO:0000256" key="3">
    <source>
        <dbReference type="ARBA" id="ARBA00022723"/>
    </source>
</evidence>
<dbReference type="Proteomes" id="UP000260665">
    <property type="component" value="Unassembled WGS sequence"/>
</dbReference>
<dbReference type="GO" id="GO:0004222">
    <property type="term" value="F:metalloendopeptidase activity"/>
    <property type="evidence" value="ECO:0007669"/>
    <property type="project" value="InterPro"/>
</dbReference>
<keyword evidence="9" id="KW-1185">Reference proteome</keyword>
<name>A0A3E1R8Y8_9BURK</name>
<organism evidence="8 9">
    <name type="scientific">Rhodoferax lacus</name>
    <dbReference type="NCBI Taxonomy" id="2184758"/>
    <lineage>
        <taxon>Bacteria</taxon>
        <taxon>Pseudomonadati</taxon>
        <taxon>Pseudomonadota</taxon>
        <taxon>Betaproteobacteria</taxon>
        <taxon>Burkholderiales</taxon>
        <taxon>Comamonadaceae</taxon>
        <taxon>Rhodoferax</taxon>
    </lineage>
</organism>
<evidence type="ECO:0000256" key="4">
    <source>
        <dbReference type="ARBA" id="ARBA00022801"/>
    </source>
</evidence>
<feature type="domain" description="Peptidase M48" evidence="7">
    <location>
        <begin position="105"/>
        <end position="293"/>
    </location>
</feature>
<dbReference type="CDD" id="cd07331">
    <property type="entry name" value="M48C_Oma1_like"/>
    <property type="match status" value="1"/>
</dbReference>
<dbReference type="PANTHER" id="PTHR22726">
    <property type="entry name" value="METALLOENDOPEPTIDASE OMA1"/>
    <property type="match status" value="1"/>
</dbReference>
<protein>
    <recommendedName>
        <fullName evidence="7">Peptidase M48 domain-containing protein</fullName>
    </recommendedName>
</protein>
<dbReference type="InterPro" id="IPR001915">
    <property type="entry name" value="Peptidase_M48"/>
</dbReference>
<keyword evidence="2" id="KW-0645">Protease</keyword>
<sequence length="446" mass="48724">MKRVLISPVWGMYRRRSFKQDGAVFDSNNRQNKGQDSMRIRGLVSLSATAVLLCLGGCATNTMTGRNQLALVSEASVSQQSVSSYTSMMGDFDKKNKLIEGTALNTRIDTITNRLIQQAVLYHPKSAQWDWKVSVIDDEKTINAFCMPGGLMAIYTGLISSLRATDDEIANVMGHEIGHALAGHGAEKMSMQMASNTGVAILSILIAKDNKDYQTTNTALAAGALAFINLPNSRTTEVEADKLGIELAARAGYDPAASVSLWEKMATATHSKGKGDFMSTHPSPEKRQENLRRLSVLMQPLYAYGKSAAMPYDWLHGAKYSRPTYSEKDAIAFYSEEWEAFKAGSTSLSGENQVSLVLKQRDLAKAYQEQHWRDLALGVSASNYRWDLGYFYLASAAAALGYPKAARVYASTAEELAAEAGTACAQKRLLSCSGIDVANEVRRMGR</sequence>
<dbReference type="RefSeq" id="WP_117179318.1">
    <property type="nucleotide sequence ID" value="NZ_QFZK01000013.1"/>
</dbReference>
<comment type="cofactor">
    <cofactor evidence="1">
        <name>Zn(2+)</name>
        <dbReference type="ChEBI" id="CHEBI:29105"/>
    </cofactor>
</comment>
<evidence type="ECO:0000313" key="8">
    <source>
        <dbReference type="EMBL" id="RFO95713.1"/>
    </source>
</evidence>
<keyword evidence="4" id="KW-0378">Hydrolase</keyword>
<dbReference type="GO" id="GO:0051603">
    <property type="term" value="P:proteolysis involved in protein catabolic process"/>
    <property type="evidence" value="ECO:0007669"/>
    <property type="project" value="TreeGrafter"/>
</dbReference>
<proteinExistence type="predicted"/>
<keyword evidence="6" id="KW-0482">Metalloprotease</keyword>
<evidence type="ECO:0000256" key="6">
    <source>
        <dbReference type="ARBA" id="ARBA00023049"/>
    </source>
</evidence>
<accession>A0A3E1R8Y8</accession>
<dbReference type="GO" id="GO:0016020">
    <property type="term" value="C:membrane"/>
    <property type="evidence" value="ECO:0007669"/>
    <property type="project" value="TreeGrafter"/>
</dbReference>
<evidence type="ECO:0000256" key="5">
    <source>
        <dbReference type="ARBA" id="ARBA00022833"/>
    </source>
</evidence>
<gene>
    <name evidence="8" type="ORF">DIC66_17115</name>
</gene>
<evidence type="ECO:0000256" key="1">
    <source>
        <dbReference type="ARBA" id="ARBA00001947"/>
    </source>
</evidence>
<evidence type="ECO:0000256" key="2">
    <source>
        <dbReference type="ARBA" id="ARBA00022670"/>
    </source>
</evidence>
<dbReference type="InterPro" id="IPR051156">
    <property type="entry name" value="Mito/Outer_Membr_Metalloprot"/>
</dbReference>
<dbReference type="PANTHER" id="PTHR22726:SF1">
    <property type="entry name" value="METALLOENDOPEPTIDASE OMA1, MITOCHONDRIAL"/>
    <property type="match status" value="1"/>
</dbReference>
<dbReference type="OrthoDB" id="9810445at2"/>
<dbReference type="Gene3D" id="3.30.2010.10">
    <property type="entry name" value="Metalloproteases ('zincins'), catalytic domain"/>
    <property type="match status" value="1"/>
</dbReference>
<dbReference type="Pfam" id="PF01435">
    <property type="entry name" value="Peptidase_M48"/>
    <property type="match status" value="1"/>
</dbReference>
<evidence type="ECO:0000313" key="9">
    <source>
        <dbReference type="Proteomes" id="UP000260665"/>
    </source>
</evidence>
<dbReference type="GO" id="GO:0046872">
    <property type="term" value="F:metal ion binding"/>
    <property type="evidence" value="ECO:0007669"/>
    <property type="project" value="UniProtKB-KW"/>
</dbReference>
<dbReference type="AlphaFoldDB" id="A0A3E1R8Y8"/>